<evidence type="ECO:0000313" key="4">
    <source>
        <dbReference type="EMBL" id="OOG23688.1"/>
    </source>
</evidence>
<evidence type="ECO:0008006" key="6">
    <source>
        <dbReference type="Google" id="ProtNLM"/>
    </source>
</evidence>
<feature type="modified residue" description="4-aspartylphosphate" evidence="1">
    <location>
        <position position="54"/>
    </location>
</feature>
<dbReference type="InterPro" id="IPR011006">
    <property type="entry name" value="CheY-like_superfamily"/>
</dbReference>
<feature type="domain" description="EAL" evidence="3">
    <location>
        <begin position="140"/>
        <end position="406"/>
    </location>
</feature>
<dbReference type="Gene3D" id="3.20.20.450">
    <property type="entry name" value="EAL domain"/>
    <property type="match status" value="1"/>
</dbReference>
<evidence type="ECO:0000259" key="3">
    <source>
        <dbReference type="PROSITE" id="PS50883"/>
    </source>
</evidence>
<keyword evidence="1" id="KW-0597">Phosphoprotein</keyword>
<evidence type="ECO:0000259" key="2">
    <source>
        <dbReference type="PROSITE" id="PS50110"/>
    </source>
</evidence>
<gene>
    <name evidence="4" type="ORF">B1C78_10400</name>
</gene>
<dbReference type="Pfam" id="PF00563">
    <property type="entry name" value="EAL"/>
    <property type="match status" value="1"/>
</dbReference>
<protein>
    <recommendedName>
        <fullName evidence="6">Diguanylate phosphodiesterase</fullName>
    </recommendedName>
</protein>
<dbReference type="RefSeq" id="WP_175628279.1">
    <property type="nucleotide sequence ID" value="NZ_MVBK01000059.1"/>
</dbReference>
<dbReference type="EMBL" id="MVBK01000059">
    <property type="protein sequence ID" value="OOG23688.1"/>
    <property type="molecule type" value="Genomic_DNA"/>
</dbReference>
<dbReference type="Pfam" id="PF00072">
    <property type="entry name" value="Response_reg"/>
    <property type="match status" value="1"/>
</dbReference>
<name>A0A1V3NFN5_9GAMM</name>
<dbReference type="GO" id="GO:0000160">
    <property type="term" value="P:phosphorelay signal transduction system"/>
    <property type="evidence" value="ECO:0007669"/>
    <property type="project" value="InterPro"/>
</dbReference>
<dbReference type="GO" id="GO:0071111">
    <property type="term" value="F:cyclic-guanylate-specific phosphodiesterase activity"/>
    <property type="evidence" value="ECO:0007669"/>
    <property type="project" value="InterPro"/>
</dbReference>
<dbReference type="STRING" id="108003.B1C78_10400"/>
<dbReference type="PANTHER" id="PTHR33121:SF71">
    <property type="entry name" value="OXYGEN SENSOR PROTEIN DOSP"/>
    <property type="match status" value="1"/>
</dbReference>
<dbReference type="SUPFAM" id="SSF52172">
    <property type="entry name" value="CheY-like"/>
    <property type="match status" value="1"/>
</dbReference>
<evidence type="ECO:0000256" key="1">
    <source>
        <dbReference type="PROSITE-ProRule" id="PRU00169"/>
    </source>
</evidence>
<dbReference type="SMART" id="SM00448">
    <property type="entry name" value="REC"/>
    <property type="match status" value="1"/>
</dbReference>
<dbReference type="SMART" id="SM00052">
    <property type="entry name" value="EAL"/>
    <property type="match status" value="1"/>
</dbReference>
<dbReference type="SUPFAM" id="SSF141868">
    <property type="entry name" value="EAL domain-like"/>
    <property type="match status" value="1"/>
</dbReference>
<dbReference type="Gene3D" id="3.40.50.2300">
    <property type="match status" value="1"/>
</dbReference>
<dbReference type="InterPro" id="IPR050706">
    <property type="entry name" value="Cyclic-di-GMP_PDE-like"/>
</dbReference>
<dbReference type="PANTHER" id="PTHR33121">
    <property type="entry name" value="CYCLIC DI-GMP PHOSPHODIESTERASE PDEF"/>
    <property type="match status" value="1"/>
</dbReference>
<organism evidence="4 5">
    <name type="scientific">Thioalkalivibrio denitrificans</name>
    <dbReference type="NCBI Taxonomy" id="108003"/>
    <lineage>
        <taxon>Bacteria</taxon>
        <taxon>Pseudomonadati</taxon>
        <taxon>Pseudomonadota</taxon>
        <taxon>Gammaproteobacteria</taxon>
        <taxon>Chromatiales</taxon>
        <taxon>Ectothiorhodospiraceae</taxon>
        <taxon>Thioalkalivibrio</taxon>
    </lineage>
</organism>
<keyword evidence="5" id="KW-1185">Reference proteome</keyword>
<evidence type="ECO:0000313" key="5">
    <source>
        <dbReference type="Proteomes" id="UP000189462"/>
    </source>
</evidence>
<dbReference type="AlphaFoldDB" id="A0A1V3NFN5"/>
<dbReference type="InterPro" id="IPR035919">
    <property type="entry name" value="EAL_sf"/>
</dbReference>
<feature type="domain" description="Response regulatory" evidence="2">
    <location>
        <begin position="5"/>
        <end position="124"/>
    </location>
</feature>
<dbReference type="PROSITE" id="PS50110">
    <property type="entry name" value="RESPONSE_REGULATORY"/>
    <property type="match status" value="1"/>
</dbReference>
<dbReference type="Proteomes" id="UP000189462">
    <property type="component" value="Unassembled WGS sequence"/>
</dbReference>
<dbReference type="PROSITE" id="PS50883">
    <property type="entry name" value="EAL"/>
    <property type="match status" value="1"/>
</dbReference>
<reference evidence="4 5" key="1">
    <citation type="submission" date="2017-02" db="EMBL/GenBank/DDBJ databases">
        <title>Genomic diversity within the haloalkaliphilic genus Thioalkalivibrio.</title>
        <authorList>
            <person name="Ahn A.-C."/>
            <person name="Meier-Kolthoff J."/>
            <person name="Overmars L."/>
            <person name="Richter M."/>
            <person name="Woyke T."/>
            <person name="Sorokin D.Y."/>
            <person name="Muyzer G."/>
        </authorList>
    </citation>
    <scope>NUCLEOTIDE SEQUENCE [LARGE SCALE GENOMIC DNA]</scope>
    <source>
        <strain evidence="4 5">ALJD</strain>
    </source>
</reference>
<comment type="caution">
    <text evidence="4">The sequence shown here is derived from an EMBL/GenBank/DDBJ whole genome shotgun (WGS) entry which is preliminary data.</text>
</comment>
<dbReference type="CDD" id="cd01948">
    <property type="entry name" value="EAL"/>
    <property type="match status" value="1"/>
</dbReference>
<sequence>MSECRLLILDDDPMVGRTMEFMAEGAGAVARFVSTPSEFFLQVESWGPTHIALDLIMPDMDGVEVMSSLADRGCDAGIIITSGVGERILDAARRAAAGHGLNIVGVLAKPFTAADLWELLTPGETANNTAAPARTRRPKPEITEAHLKAALDARQFSVIYQPKIECGSEKLAGFEALVRWVHPEHGIIGPDRFIPLAESSGLIDTLTEQVLDQALAWLKALPPDSVLDPCSRLRARATDALTMSVNISARTLNDAAFVDRLAARCEALEIHPANLIFELTETSAMDDPVASLDLLTRMRMKGFHLSIDDFGTGFSSMVQLVRLPFSEIKVDKSFVMTAMESRESRTVIRSIVDLGHGLGLRCTAEGVETREALDYVTEVGCDLAQGYFIARPLSGDKAVEWLRDLHPLCV</sequence>
<accession>A0A1V3NFN5</accession>
<dbReference type="InterPro" id="IPR001789">
    <property type="entry name" value="Sig_transdc_resp-reg_receiver"/>
</dbReference>
<dbReference type="InterPro" id="IPR001633">
    <property type="entry name" value="EAL_dom"/>
</dbReference>
<proteinExistence type="predicted"/>